<keyword evidence="3" id="KW-1185">Reference proteome</keyword>
<protein>
    <submittedName>
        <fullName evidence="2">Uncharacterized protein</fullName>
    </submittedName>
</protein>
<dbReference type="RefSeq" id="WP_381539598.1">
    <property type="nucleotide sequence ID" value="NZ_JBHUGI010000034.1"/>
</dbReference>
<sequence>MNAVLTNASMNDQLQRYDAIRRRNADDAYNRTIQYNGQNRKTVEDLEALLTGKNETETVQTNRKEQSVQPNQPENQAFQPLGAGQLKQASLPVGKTLEETINIWRGLRSEAISTPEPTLENYQIAAKASAEIMYTEAKIALHNMAKKFKDMSAIETKISASTYNDARDTSHLERFEKAVTTYSIQSQMKQNGFKMTMPEFSQTA</sequence>
<evidence type="ECO:0000313" key="2">
    <source>
        <dbReference type="EMBL" id="MFD1929456.1"/>
    </source>
</evidence>
<proteinExistence type="predicted"/>
<gene>
    <name evidence="2" type="ORF">ACFSFY_15545</name>
</gene>
<comment type="caution">
    <text evidence="2">The sequence shown here is derived from an EMBL/GenBank/DDBJ whole genome shotgun (WGS) entry which is preliminary data.</text>
</comment>
<feature type="compositionally biased region" description="Polar residues" evidence="1">
    <location>
        <begin position="57"/>
        <end position="78"/>
    </location>
</feature>
<evidence type="ECO:0000313" key="3">
    <source>
        <dbReference type="Proteomes" id="UP001597218"/>
    </source>
</evidence>
<feature type="region of interest" description="Disordered" evidence="1">
    <location>
        <begin position="56"/>
        <end position="78"/>
    </location>
</feature>
<organism evidence="2 3">
    <name type="scientific">Sporosarcina siberiensis</name>
    <dbReference type="NCBI Taxonomy" id="1365606"/>
    <lineage>
        <taxon>Bacteria</taxon>
        <taxon>Bacillati</taxon>
        <taxon>Bacillota</taxon>
        <taxon>Bacilli</taxon>
        <taxon>Bacillales</taxon>
        <taxon>Caryophanaceae</taxon>
        <taxon>Sporosarcina</taxon>
    </lineage>
</organism>
<accession>A0ABW4SLE6</accession>
<dbReference type="EMBL" id="JBHUGI010000034">
    <property type="protein sequence ID" value="MFD1929456.1"/>
    <property type="molecule type" value="Genomic_DNA"/>
</dbReference>
<evidence type="ECO:0000256" key="1">
    <source>
        <dbReference type="SAM" id="MobiDB-lite"/>
    </source>
</evidence>
<dbReference type="Proteomes" id="UP001597218">
    <property type="component" value="Unassembled WGS sequence"/>
</dbReference>
<reference evidence="3" key="1">
    <citation type="journal article" date="2019" name="Int. J. Syst. Evol. Microbiol.">
        <title>The Global Catalogue of Microorganisms (GCM) 10K type strain sequencing project: providing services to taxonomists for standard genome sequencing and annotation.</title>
        <authorList>
            <consortium name="The Broad Institute Genomics Platform"/>
            <consortium name="The Broad Institute Genome Sequencing Center for Infectious Disease"/>
            <person name="Wu L."/>
            <person name="Ma J."/>
        </authorList>
    </citation>
    <scope>NUCLEOTIDE SEQUENCE [LARGE SCALE GENOMIC DNA]</scope>
    <source>
        <strain evidence="3">CGMCC 4.7177</strain>
    </source>
</reference>
<name>A0ABW4SLE6_9BACL</name>